<feature type="transmembrane region" description="Helical" evidence="1">
    <location>
        <begin position="207"/>
        <end position="228"/>
    </location>
</feature>
<dbReference type="AlphaFoldDB" id="A0A1H0CVB5"/>
<dbReference type="eggNOG" id="ENOG502ZC7W">
    <property type="taxonomic scope" value="Bacteria"/>
</dbReference>
<dbReference type="Proteomes" id="UP000183376">
    <property type="component" value="Chromosome I"/>
</dbReference>
<reference evidence="3 4" key="1">
    <citation type="submission" date="2016-10" db="EMBL/GenBank/DDBJ databases">
        <authorList>
            <person name="de Groot N.N."/>
        </authorList>
    </citation>
    <scope>NUCLEOTIDE SEQUENCE [LARGE SCALE GENOMIC DNA]</scope>
    <source>
        <strain evidence="3 4">DSM 44149</strain>
    </source>
</reference>
<accession>A0A1H0CVB5</accession>
<feature type="transmembrane region" description="Helical" evidence="1">
    <location>
        <begin position="240"/>
        <end position="259"/>
    </location>
</feature>
<evidence type="ECO:0000313" key="3">
    <source>
        <dbReference type="EMBL" id="SDN61839.1"/>
    </source>
</evidence>
<dbReference type="STRING" id="211114.SAMN04489726_7444"/>
<gene>
    <name evidence="3" type="ORF">SAMN04489726_7444</name>
</gene>
<dbReference type="EMBL" id="LT629701">
    <property type="protein sequence ID" value="SDN61839.1"/>
    <property type="molecule type" value="Genomic_DNA"/>
</dbReference>
<evidence type="ECO:0000313" key="4">
    <source>
        <dbReference type="Proteomes" id="UP000183376"/>
    </source>
</evidence>
<dbReference type="GO" id="GO:0004175">
    <property type="term" value="F:endopeptidase activity"/>
    <property type="evidence" value="ECO:0007669"/>
    <property type="project" value="UniProtKB-ARBA"/>
</dbReference>
<organism evidence="3 4">
    <name type="scientific">Allokutzneria albata</name>
    <name type="common">Kibdelosporangium albatum</name>
    <dbReference type="NCBI Taxonomy" id="211114"/>
    <lineage>
        <taxon>Bacteria</taxon>
        <taxon>Bacillati</taxon>
        <taxon>Actinomycetota</taxon>
        <taxon>Actinomycetes</taxon>
        <taxon>Pseudonocardiales</taxon>
        <taxon>Pseudonocardiaceae</taxon>
        <taxon>Allokutzneria</taxon>
    </lineage>
</organism>
<keyword evidence="4" id="KW-1185">Reference proteome</keyword>
<sequence length="273" mass="28786">MHPYIRALLGTAVFAIALGVAGGSGANKLVAALLCGGIAVPLIILLCRRVDRRPLSDLEFRWSARDFSLGFLVTASSAMVTIGGATALGWLRWGPLDLPALLGFLGTNAVIAFALEALPEELVFRGYVFQNLRERHKQGWATAFTTALFMAAPGLSTVVTAGVSALLGKETPPPSIAPVGEEPISYLLLLALFGYTLLVARTTTGSLWTSIALHLTFLSANRIVLGRAAGAPVEIVAPEALLAVPAYLLITVATFKVIARYRSSTTSAASLRK</sequence>
<keyword evidence="1" id="KW-0472">Membrane</keyword>
<feature type="transmembrane region" description="Helical" evidence="1">
    <location>
        <begin position="183"/>
        <end position="200"/>
    </location>
</feature>
<keyword evidence="1" id="KW-0812">Transmembrane</keyword>
<protein>
    <recommendedName>
        <fullName evidence="2">CAAX prenyl protease 2/Lysostaphin resistance protein A-like domain-containing protein</fullName>
    </recommendedName>
</protein>
<feature type="transmembrane region" description="Helical" evidence="1">
    <location>
        <begin position="98"/>
        <end position="118"/>
    </location>
</feature>
<dbReference type="GO" id="GO:0080120">
    <property type="term" value="P:CAAX-box protein maturation"/>
    <property type="evidence" value="ECO:0007669"/>
    <property type="project" value="UniProtKB-ARBA"/>
</dbReference>
<dbReference type="OrthoDB" id="3698126at2"/>
<dbReference type="PANTHER" id="PTHR39430">
    <property type="entry name" value="MEMBRANE-ASSOCIATED PROTEASE-RELATED"/>
    <property type="match status" value="1"/>
</dbReference>
<dbReference type="RefSeq" id="WP_052407107.1">
    <property type="nucleotide sequence ID" value="NZ_JOEF01000004.1"/>
</dbReference>
<feature type="transmembrane region" description="Helical" evidence="1">
    <location>
        <begin position="67"/>
        <end position="92"/>
    </location>
</feature>
<evidence type="ECO:0000259" key="2">
    <source>
        <dbReference type="Pfam" id="PF02517"/>
    </source>
</evidence>
<dbReference type="InterPro" id="IPR003675">
    <property type="entry name" value="Rce1/LyrA-like_dom"/>
</dbReference>
<dbReference type="Pfam" id="PF02517">
    <property type="entry name" value="Rce1-like"/>
    <property type="match status" value="1"/>
</dbReference>
<evidence type="ECO:0000256" key="1">
    <source>
        <dbReference type="SAM" id="Phobius"/>
    </source>
</evidence>
<feature type="transmembrane region" description="Helical" evidence="1">
    <location>
        <begin position="139"/>
        <end position="163"/>
    </location>
</feature>
<name>A0A1H0CVB5_ALLAB</name>
<dbReference type="PANTHER" id="PTHR39430:SF1">
    <property type="entry name" value="PROTEASE"/>
    <property type="match status" value="1"/>
</dbReference>
<proteinExistence type="predicted"/>
<keyword evidence="1" id="KW-1133">Transmembrane helix</keyword>
<feature type="transmembrane region" description="Helical" evidence="1">
    <location>
        <begin position="29"/>
        <end position="47"/>
    </location>
</feature>
<feature type="domain" description="CAAX prenyl protease 2/Lysostaphin resistance protein A-like" evidence="2">
    <location>
        <begin position="109"/>
        <end position="216"/>
    </location>
</feature>